<name>H3AR72_LATCH</name>
<reference evidence="19" key="1">
    <citation type="submission" date="2011-08" db="EMBL/GenBank/DDBJ databases">
        <title>The draft genome of Latimeria chalumnae.</title>
        <authorList>
            <person name="Di Palma F."/>
            <person name="Alfoldi J."/>
            <person name="Johnson J."/>
            <person name="Berlin A."/>
            <person name="Gnerre S."/>
            <person name="Jaffe D."/>
            <person name="MacCallum I."/>
            <person name="Young S."/>
            <person name="Walker B.J."/>
            <person name="Lander E."/>
            <person name="Lindblad-Toh K."/>
        </authorList>
    </citation>
    <scope>NUCLEOTIDE SEQUENCE [LARGE SCALE GENOMIC DNA]</scope>
    <source>
        <strain evidence="19">Wild caught</strain>
    </source>
</reference>
<evidence type="ECO:0000259" key="17">
    <source>
        <dbReference type="PROSITE" id="PS51163"/>
    </source>
</evidence>
<evidence type="ECO:0000256" key="12">
    <source>
        <dbReference type="ARBA" id="ARBA00023136"/>
    </source>
</evidence>
<comment type="catalytic activity">
    <reaction evidence="13">
        <text>L-threonine + hydrogencarbonate + ATP = L-threonylcarbamoyladenylate + diphosphate + H2O</text>
        <dbReference type="Rhea" id="RHEA:36407"/>
        <dbReference type="ChEBI" id="CHEBI:15377"/>
        <dbReference type="ChEBI" id="CHEBI:17544"/>
        <dbReference type="ChEBI" id="CHEBI:30616"/>
        <dbReference type="ChEBI" id="CHEBI:33019"/>
        <dbReference type="ChEBI" id="CHEBI:57926"/>
        <dbReference type="ChEBI" id="CHEBI:73682"/>
        <dbReference type="EC" id="2.7.7.87"/>
    </reaction>
</comment>
<evidence type="ECO:0000256" key="9">
    <source>
        <dbReference type="ARBA" id="ARBA00022679"/>
    </source>
</evidence>
<dbReference type="Pfam" id="PF01300">
    <property type="entry name" value="Sua5_yciO_yrdC"/>
    <property type="match status" value="1"/>
</dbReference>
<dbReference type="Bgee" id="ENSLACG00000010689">
    <property type="expression patterns" value="Expressed in chordate pharynx and 6 other cell types or tissues"/>
</dbReference>
<dbReference type="InterPro" id="IPR017945">
    <property type="entry name" value="DHBP_synth_RibB-like_a/b_dom"/>
</dbReference>
<dbReference type="STRING" id="7897.ENSLACP00000012143"/>
<evidence type="ECO:0000256" key="6">
    <source>
        <dbReference type="ARBA" id="ARBA00015492"/>
    </source>
</evidence>
<dbReference type="EMBL" id="AFYH01179931">
    <property type="status" value="NOT_ANNOTATED_CDS"/>
    <property type="molecule type" value="Genomic_DNA"/>
</dbReference>
<dbReference type="GO" id="GO:0000049">
    <property type="term" value="F:tRNA binding"/>
    <property type="evidence" value="ECO:0007669"/>
    <property type="project" value="TreeGrafter"/>
</dbReference>
<keyword evidence="10" id="KW-0809">Transit peptide</keyword>
<reference evidence="18" key="3">
    <citation type="submission" date="2025-09" db="UniProtKB">
        <authorList>
            <consortium name="Ensembl"/>
        </authorList>
    </citation>
    <scope>IDENTIFICATION</scope>
</reference>
<reference evidence="18" key="2">
    <citation type="submission" date="2025-08" db="UniProtKB">
        <authorList>
            <consortium name="Ensembl"/>
        </authorList>
    </citation>
    <scope>IDENTIFICATION</scope>
</reference>
<dbReference type="GO" id="GO:0006450">
    <property type="term" value="P:regulation of translational fidelity"/>
    <property type="evidence" value="ECO:0007669"/>
    <property type="project" value="TreeGrafter"/>
</dbReference>
<keyword evidence="8" id="KW-0963">Cytoplasm</keyword>
<evidence type="ECO:0000256" key="1">
    <source>
        <dbReference type="ARBA" id="ARBA00004173"/>
    </source>
</evidence>
<dbReference type="PANTHER" id="PTHR17490:SF10">
    <property type="entry name" value="THREONYLCARBAMOYL-AMP SYNTHASE"/>
    <property type="match status" value="1"/>
</dbReference>
<dbReference type="PANTHER" id="PTHR17490">
    <property type="entry name" value="SUA5"/>
    <property type="match status" value="1"/>
</dbReference>
<comment type="subunit">
    <text evidence="15">Interacts with RSC1A1.</text>
</comment>
<evidence type="ECO:0000256" key="11">
    <source>
        <dbReference type="ARBA" id="ARBA00023128"/>
    </source>
</evidence>
<protein>
    <recommendedName>
        <fullName evidence="6">Threonylcarbamoyl-AMP synthase</fullName>
        <ecNumber evidence="5">2.7.7.87</ecNumber>
    </recommendedName>
</protein>
<keyword evidence="12" id="KW-0472">Membrane</keyword>
<dbReference type="Proteomes" id="UP000008672">
    <property type="component" value="Unassembled WGS sequence"/>
</dbReference>
<dbReference type="eggNOG" id="KOG3051">
    <property type="taxonomic scope" value="Eukaryota"/>
</dbReference>
<evidence type="ECO:0000313" key="18">
    <source>
        <dbReference type="Ensembl" id="ENSLACP00000012143.1"/>
    </source>
</evidence>
<dbReference type="AlphaFoldDB" id="H3AR72"/>
<keyword evidence="19" id="KW-1185">Reference proteome</keyword>
<dbReference type="FunFam" id="3.90.870.10:FF:000007">
    <property type="entry name" value="YrdC N6-threonylcarbamoyltransferase domain containing"/>
    <property type="match status" value="1"/>
</dbReference>
<keyword evidence="16" id="KW-0732">Signal</keyword>
<keyword evidence="7" id="KW-1003">Cell membrane</keyword>
<evidence type="ECO:0000256" key="5">
    <source>
        <dbReference type="ARBA" id="ARBA00012584"/>
    </source>
</evidence>
<sequence>MLLRSGFGFIFTALLRSGSSFSSTGIAALAMCNQETGSGVLKLPGSHGGGLVCNGPESPQCPIRMQEWKEIIRTAVDALQQGSVIGVPTDTIYGIACLAQNSEAIRRIYEIKGRNGNKPLAICVGNVEDIYRYCTVTVPDPLLHDLLPGPVTLVFERSGTLNKDLNPFTPLVGVRIPNHAFMQELALKCHEPLALTSANISSQGSTLTVEEFQDLWPRLALVIDGGRIGDACSPESRLGSTVVNLSIPGCYSIIRPGCALAVTEEILQNRYSLVSHS</sequence>
<dbReference type="PROSITE" id="PS51163">
    <property type="entry name" value="YRDC"/>
    <property type="match status" value="1"/>
</dbReference>
<proteinExistence type="inferred from homology"/>
<evidence type="ECO:0000256" key="7">
    <source>
        <dbReference type="ARBA" id="ARBA00022475"/>
    </source>
</evidence>
<dbReference type="InterPro" id="IPR006070">
    <property type="entry name" value="Sua5-like_dom"/>
</dbReference>
<evidence type="ECO:0000256" key="2">
    <source>
        <dbReference type="ARBA" id="ARBA00004202"/>
    </source>
</evidence>
<dbReference type="GO" id="GO:0003725">
    <property type="term" value="F:double-stranded RNA binding"/>
    <property type="evidence" value="ECO:0007669"/>
    <property type="project" value="InterPro"/>
</dbReference>
<gene>
    <name evidence="18" type="primary">YRDC</name>
</gene>
<evidence type="ECO:0000256" key="4">
    <source>
        <dbReference type="ARBA" id="ARBA00007663"/>
    </source>
</evidence>
<dbReference type="SUPFAM" id="SSF55821">
    <property type="entry name" value="YrdC/RibB"/>
    <property type="match status" value="1"/>
</dbReference>
<dbReference type="Ensembl" id="ENSLACT00000012235.1">
    <property type="protein sequence ID" value="ENSLACP00000012143.1"/>
    <property type="gene ID" value="ENSLACG00000010689.1"/>
</dbReference>
<keyword evidence="11" id="KW-0496">Mitochondrion</keyword>
<dbReference type="GO" id="GO:0005886">
    <property type="term" value="C:plasma membrane"/>
    <property type="evidence" value="ECO:0007669"/>
    <property type="project" value="UniProtKB-SubCell"/>
</dbReference>
<dbReference type="EC" id="2.7.7.87" evidence="5"/>
<dbReference type="InParanoid" id="H3AR72"/>
<dbReference type="GeneTree" id="ENSGT00390000015364"/>
<dbReference type="GO" id="GO:0061710">
    <property type="term" value="F:L-threonylcarbamoyladenylate synthase"/>
    <property type="evidence" value="ECO:0007669"/>
    <property type="project" value="UniProtKB-EC"/>
</dbReference>
<accession>H3AR72</accession>
<feature type="domain" description="YrdC-like" evidence="17">
    <location>
        <begin position="69"/>
        <end position="259"/>
    </location>
</feature>
<dbReference type="EMBL" id="AFYH01179930">
    <property type="status" value="NOT_ANNOTATED_CDS"/>
    <property type="molecule type" value="Genomic_DNA"/>
</dbReference>
<dbReference type="OrthoDB" id="3648309at2759"/>
<dbReference type="KEGG" id="lcm:102365180"/>
<evidence type="ECO:0000256" key="13">
    <source>
        <dbReference type="ARBA" id="ARBA00048366"/>
    </source>
</evidence>
<dbReference type="Gene3D" id="3.90.870.10">
    <property type="entry name" value="DHBP synthase"/>
    <property type="match status" value="1"/>
</dbReference>
<evidence type="ECO:0000313" key="19">
    <source>
        <dbReference type="Proteomes" id="UP000008672"/>
    </source>
</evidence>
<dbReference type="FunCoup" id="H3AR72">
    <property type="interactions" value="1111"/>
</dbReference>
<evidence type="ECO:0000256" key="3">
    <source>
        <dbReference type="ARBA" id="ARBA00004496"/>
    </source>
</evidence>
<evidence type="ECO:0000256" key="15">
    <source>
        <dbReference type="ARBA" id="ARBA00063146"/>
    </source>
</evidence>
<evidence type="ECO:0000256" key="16">
    <source>
        <dbReference type="SAM" id="SignalP"/>
    </source>
</evidence>
<keyword evidence="9" id="KW-0808">Transferase</keyword>
<comment type="subcellular location">
    <subcellularLocation>
        <location evidence="2">Cell membrane</location>
        <topology evidence="2">Peripheral membrane protein</topology>
    </subcellularLocation>
    <subcellularLocation>
        <location evidence="3">Cytoplasm</location>
    </subcellularLocation>
    <subcellularLocation>
        <location evidence="1">Mitochondrion</location>
    </subcellularLocation>
</comment>
<dbReference type="OMA" id="YALGCQI"/>
<feature type="signal peptide" evidence="16">
    <location>
        <begin position="1"/>
        <end position="20"/>
    </location>
</feature>
<dbReference type="GO" id="GO:0005739">
    <property type="term" value="C:mitochondrion"/>
    <property type="evidence" value="ECO:0007669"/>
    <property type="project" value="UniProtKB-SubCell"/>
</dbReference>
<evidence type="ECO:0000256" key="8">
    <source>
        <dbReference type="ARBA" id="ARBA00022490"/>
    </source>
</evidence>
<dbReference type="NCBIfam" id="TIGR00057">
    <property type="entry name" value="L-threonylcarbamoyladenylate synthase"/>
    <property type="match status" value="1"/>
</dbReference>
<comment type="function">
    <text evidence="14">Cytoplasmic and mitochondrial threonylcarbamoyl-AMP synthase required for the formation of a threonylcarbamoyl group on adenosine at position 37 (t(6)A37) in tRNAs that read codons beginning with adenine. Catalyzes the conversion of L-threonine, HCO(3)(-)/CO(2) and ATP to give threonylcarbamoyl-AMP (TC-AMP) as the acyladenylate intermediate, with the release of diphosphate. Participates in t(6)A37 formation in cytoplasmic and mitochondrial tRNAs. May regulate the activity of some transporters.</text>
</comment>
<evidence type="ECO:0000256" key="10">
    <source>
        <dbReference type="ARBA" id="ARBA00022946"/>
    </source>
</evidence>
<feature type="chain" id="PRO_5003579414" description="Threonylcarbamoyl-AMP synthase" evidence="16">
    <location>
        <begin position="21"/>
        <end position="277"/>
    </location>
</feature>
<comment type="similarity">
    <text evidence="4">Belongs to the SUA5 family.</text>
</comment>
<dbReference type="InterPro" id="IPR050156">
    <property type="entry name" value="TC-AMP_synthase_SUA5"/>
</dbReference>
<organism evidence="18 19">
    <name type="scientific">Latimeria chalumnae</name>
    <name type="common">Coelacanth</name>
    <dbReference type="NCBI Taxonomy" id="7897"/>
    <lineage>
        <taxon>Eukaryota</taxon>
        <taxon>Metazoa</taxon>
        <taxon>Chordata</taxon>
        <taxon>Craniata</taxon>
        <taxon>Vertebrata</taxon>
        <taxon>Euteleostomi</taxon>
        <taxon>Coelacanthiformes</taxon>
        <taxon>Coelacanthidae</taxon>
        <taxon>Latimeria</taxon>
    </lineage>
</organism>
<evidence type="ECO:0000256" key="14">
    <source>
        <dbReference type="ARBA" id="ARBA00058524"/>
    </source>
</evidence>